<evidence type="ECO:0008006" key="3">
    <source>
        <dbReference type="Google" id="ProtNLM"/>
    </source>
</evidence>
<dbReference type="InParanoid" id="Q4D0B5"/>
<dbReference type="PaxDb" id="353153-Q4D0B5"/>
<dbReference type="OMA" id="TQFTENQ"/>
<gene>
    <name evidence="1" type="ORF">Tc00.1047053506305.20</name>
</gene>
<dbReference type="InterPro" id="IPR010036">
    <property type="entry name" value="MDP_1_eu_arc"/>
</dbReference>
<dbReference type="Gene3D" id="3.40.50.1000">
    <property type="entry name" value="HAD superfamily/HAD-like"/>
    <property type="match status" value="1"/>
</dbReference>
<dbReference type="SFLD" id="SFLDS00003">
    <property type="entry name" value="Haloacid_Dehalogenase"/>
    <property type="match status" value="1"/>
</dbReference>
<dbReference type="SUPFAM" id="SSF56784">
    <property type="entry name" value="HAD-like"/>
    <property type="match status" value="1"/>
</dbReference>
<dbReference type="KEGG" id="tcr:506305.20"/>
<dbReference type="InterPro" id="IPR023214">
    <property type="entry name" value="HAD_sf"/>
</dbReference>
<dbReference type="Pfam" id="PF12689">
    <property type="entry name" value="Acid_PPase"/>
    <property type="match status" value="1"/>
</dbReference>
<dbReference type="SFLD" id="SFLDG01129">
    <property type="entry name" value="C1.5:_HAD__Beta-PGM__Phosphata"/>
    <property type="match status" value="1"/>
</dbReference>
<protein>
    <recommendedName>
        <fullName evidence="3">Magnesium-dependent phosphatase-1</fullName>
    </recommendedName>
</protein>
<dbReference type="NCBIfam" id="TIGR01685">
    <property type="entry name" value="MDP-1"/>
    <property type="match status" value="1"/>
</dbReference>
<evidence type="ECO:0000313" key="1">
    <source>
        <dbReference type="EMBL" id="EAN85966.1"/>
    </source>
</evidence>
<dbReference type="GeneID" id="3538116"/>
<dbReference type="NCBIfam" id="TIGR01681">
    <property type="entry name" value="HAD-SF-IIIC"/>
    <property type="match status" value="1"/>
</dbReference>
<dbReference type="EMBL" id="AAHK01001314">
    <property type="protein sequence ID" value="EAN85966.1"/>
    <property type="molecule type" value="Genomic_DNA"/>
</dbReference>
<sequence>MLCVYMLASFCGHCGWQERSNMVRAFALSSYCPIVYVSLFLPPSPFSGGEIEERMTEESVPLVIVFDLDGTLWAPEMYELWGGGGAPFRADPSDPNGAFDRAGTNVRLLGETRELLQKLSTDPKWSSTSLAISSTCDEPRWAMELLQLFQFTDSSGRRVPMLSLFGDLVEIYSANKASHHRTILRKLREKEIDVKEDFSQFVFFDNQTNNIESVSSIGVTSVYCPRGMVSGVFERGIQQWREKVKRSVL</sequence>
<reference evidence="1 2" key="1">
    <citation type="journal article" date="2005" name="Science">
        <title>The genome sequence of Trypanosoma cruzi, etiologic agent of Chagas disease.</title>
        <authorList>
            <person name="El-Sayed N.M."/>
            <person name="Myler P.J."/>
            <person name="Bartholomeu D.C."/>
            <person name="Nilsson D."/>
            <person name="Aggarwal G."/>
            <person name="Tran A.N."/>
            <person name="Ghedin E."/>
            <person name="Worthey E.A."/>
            <person name="Delcher A.L."/>
            <person name="Blandin G."/>
            <person name="Westenberger S.J."/>
            <person name="Caler E."/>
            <person name="Cerqueira G.C."/>
            <person name="Branche C."/>
            <person name="Haas B."/>
            <person name="Anupama A."/>
            <person name="Arner E."/>
            <person name="Aslund L."/>
            <person name="Attipoe P."/>
            <person name="Bontempi E."/>
            <person name="Bringaud F."/>
            <person name="Burton P."/>
            <person name="Cadag E."/>
            <person name="Campbell D.A."/>
            <person name="Carrington M."/>
            <person name="Crabtree J."/>
            <person name="Darban H."/>
            <person name="da Silveira J.F."/>
            <person name="de Jong P."/>
            <person name="Edwards K."/>
            <person name="Englund P.T."/>
            <person name="Fazelina G."/>
            <person name="Feldblyum T."/>
            <person name="Ferella M."/>
            <person name="Frasch A.C."/>
            <person name="Gull K."/>
            <person name="Horn D."/>
            <person name="Hou L."/>
            <person name="Huang Y."/>
            <person name="Kindlund E."/>
            <person name="Klingbeil M."/>
            <person name="Kluge S."/>
            <person name="Koo H."/>
            <person name="Lacerda D."/>
            <person name="Levin M.J."/>
            <person name="Lorenzi H."/>
            <person name="Louie T."/>
            <person name="Machado C.R."/>
            <person name="McCulloch R."/>
            <person name="McKenna A."/>
            <person name="Mizuno Y."/>
            <person name="Mottram J.C."/>
            <person name="Nelson S."/>
            <person name="Ochaya S."/>
            <person name="Osoegawa K."/>
            <person name="Pai G."/>
            <person name="Parsons M."/>
            <person name="Pentony M."/>
            <person name="Pettersson U."/>
            <person name="Pop M."/>
            <person name="Ramirez J.L."/>
            <person name="Rinta J."/>
            <person name="Robertson L."/>
            <person name="Salzberg S.L."/>
            <person name="Sanchez D.O."/>
            <person name="Seyler A."/>
            <person name="Sharma R."/>
            <person name="Shetty J."/>
            <person name="Simpson A.J."/>
            <person name="Sisk E."/>
            <person name="Tammi M.T."/>
            <person name="Tarleton R."/>
            <person name="Teixeira S."/>
            <person name="Van Aken S."/>
            <person name="Vogt C."/>
            <person name="Ward P.N."/>
            <person name="Wickstead B."/>
            <person name="Wortman J."/>
            <person name="White O."/>
            <person name="Fraser C.M."/>
            <person name="Stuart K.D."/>
            <person name="Andersson B."/>
        </authorList>
    </citation>
    <scope>NUCLEOTIDE SEQUENCE [LARGE SCALE GENOMIC DNA]</scope>
    <source>
        <strain evidence="1 2">CL Brener</strain>
    </source>
</reference>
<dbReference type="RefSeq" id="XP_807817.1">
    <property type="nucleotide sequence ID" value="XM_802724.1"/>
</dbReference>
<organism evidence="1 2">
    <name type="scientific">Trypanosoma cruzi (strain CL Brener)</name>
    <dbReference type="NCBI Taxonomy" id="353153"/>
    <lineage>
        <taxon>Eukaryota</taxon>
        <taxon>Discoba</taxon>
        <taxon>Euglenozoa</taxon>
        <taxon>Kinetoplastea</taxon>
        <taxon>Metakinetoplastina</taxon>
        <taxon>Trypanosomatida</taxon>
        <taxon>Trypanosomatidae</taxon>
        <taxon>Trypanosoma</taxon>
        <taxon>Schizotrypanum</taxon>
    </lineage>
</organism>
<dbReference type="GO" id="GO:0003993">
    <property type="term" value="F:acid phosphatase activity"/>
    <property type="evidence" value="ECO:0007669"/>
    <property type="project" value="TreeGrafter"/>
</dbReference>
<dbReference type="FunCoup" id="Q4D0B5">
    <property type="interactions" value="42"/>
</dbReference>
<dbReference type="SFLD" id="SFLDG01131">
    <property type="entry name" value="C1.5.2:_MDP_Like"/>
    <property type="match status" value="1"/>
</dbReference>
<dbReference type="eggNOG" id="KOG4549">
    <property type="taxonomic scope" value="Eukaryota"/>
</dbReference>
<dbReference type="InterPro" id="IPR010033">
    <property type="entry name" value="HAD_SF_ppase_IIIC"/>
</dbReference>
<evidence type="ECO:0000313" key="2">
    <source>
        <dbReference type="Proteomes" id="UP000002296"/>
    </source>
</evidence>
<dbReference type="PANTHER" id="PTHR17901">
    <property type="entry name" value="MAGNESIUM-DEPENDENT PHOSPHATASE 1 MDP1"/>
    <property type="match status" value="1"/>
</dbReference>
<dbReference type="AlphaFoldDB" id="Q4D0B5"/>
<proteinExistence type="predicted"/>
<name>Q4D0B5_TRYCC</name>
<dbReference type="PANTHER" id="PTHR17901:SF14">
    <property type="entry name" value="MAGNESIUM-DEPENDENT PHOSPHATASE 1"/>
    <property type="match status" value="1"/>
</dbReference>
<dbReference type="InterPro" id="IPR036412">
    <property type="entry name" value="HAD-like_sf"/>
</dbReference>
<dbReference type="Proteomes" id="UP000002296">
    <property type="component" value="Unassembled WGS sequence"/>
</dbReference>
<dbReference type="SMR" id="Q4D0B5"/>
<keyword evidence="2" id="KW-1185">Reference proteome</keyword>
<accession>Q4D0B5</accession>
<dbReference type="STRING" id="353153.Q4D0B5"/>
<comment type="caution">
    <text evidence="1">The sequence shown here is derived from an EMBL/GenBank/DDBJ whole genome shotgun (WGS) entry which is preliminary data.</text>
</comment>